<keyword evidence="1" id="KW-0812">Transmembrane</keyword>
<dbReference type="EMBL" id="CP015136">
    <property type="protein sequence ID" value="AMY09834.1"/>
    <property type="molecule type" value="Genomic_DNA"/>
</dbReference>
<proteinExistence type="predicted"/>
<evidence type="ECO:0000313" key="2">
    <source>
        <dbReference type="EMBL" id="AMY09834.1"/>
    </source>
</evidence>
<reference evidence="2 3" key="1">
    <citation type="journal article" date="2016" name="Genome Announc.">
        <title>First Complete Genome Sequence of a Subdivision 6 Acidobacterium Strain.</title>
        <authorList>
            <person name="Huang S."/>
            <person name="Vieira S."/>
            <person name="Bunk B."/>
            <person name="Riedel T."/>
            <person name="Sproer C."/>
            <person name="Overmann J."/>
        </authorList>
    </citation>
    <scope>NUCLEOTIDE SEQUENCE [LARGE SCALE GENOMIC DNA]</scope>
    <source>
        <strain evidence="3">DSM 100886 HEG_-6_39</strain>
    </source>
</reference>
<protein>
    <submittedName>
        <fullName evidence="2">Uncharacterized protein</fullName>
    </submittedName>
</protein>
<feature type="transmembrane region" description="Helical" evidence="1">
    <location>
        <begin position="12"/>
        <end position="33"/>
    </location>
</feature>
<organism evidence="2 3">
    <name type="scientific">Luteitalea pratensis</name>
    <dbReference type="NCBI Taxonomy" id="1855912"/>
    <lineage>
        <taxon>Bacteria</taxon>
        <taxon>Pseudomonadati</taxon>
        <taxon>Acidobacteriota</taxon>
        <taxon>Vicinamibacteria</taxon>
        <taxon>Vicinamibacterales</taxon>
        <taxon>Vicinamibacteraceae</taxon>
        <taxon>Luteitalea</taxon>
    </lineage>
</organism>
<accession>A0A143PPT4</accession>
<keyword evidence="1" id="KW-0472">Membrane</keyword>
<keyword evidence="3" id="KW-1185">Reference proteome</keyword>
<dbReference type="AlphaFoldDB" id="A0A143PPT4"/>
<keyword evidence="1" id="KW-1133">Transmembrane helix</keyword>
<dbReference type="Proteomes" id="UP000076079">
    <property type="component" value="Chromosome"/>
</dbReference>
<reference evidence="3" key="2">
    <citation type="submission" date="2016-04" db="EMBL/GenBank/DDBJ databases">
        <title>First Complete Genome Sequence of a Subdivision 6 Acidobacterium.</title>
        <authorList>
            <person name="Huang S."/>
            <person name="Vieira S."/>
            <person name="Bunk B."/>
            <person name="Riedel T."/>
            <person name="Sproeer C."/>
            <person name="Overmann J."/>
        </authorList>
    </citation>
    <scope>NUCLEOTIDE SEQUENCE [LARGE SCALE GENOMIC DNA]</scope>
    <source>
        <strain evidence="3">DSM 100886 HEG_-6_39</strain>
    </source>
</reference>
<sequence length="235" mass="25900">MGASGLRQMTRLGMLGGMAAVSAYLAYAGVTWLRYGRPRPAGPHERDEFLDRFMPLYDVVERQHMAVDAPAAVTLDVARMLALDTIPLARAIFRARDLLLGSEPRRNDLPAGLIDEMRALGWGVLAEEPGSEIVLGAVTRPWESNPTFHAVDPRHFAQFAAPGLVKIVWTLRADPVAPCASIFRTETRAMPTDHDASARFRTYWAFLSPGIRLIRRATLGPIKHTAERRFAASAG</sequence>
<name>A0A143PPT4_LUTPR</name>
<gene>
    <name evidence="2" type="ORF">LuPra_03060</name>
</gene>
<evidence type="ECO:0000256" key="1">
    <source>
        <dbReference type="SAM" id="Phobius"/>
    </source>
</evidence>
<dbReference type="KEGG" id="abac:LuPra_03060"/>
<evidence type="ECO:0000313" key="3">
    <source>
        <dbReference type="Proteomes" id="UP000076079"/>
    </source>
</evidence>